<dbReference type="VEuPathDB" id="VectorBase:GBRI029145"/>
<evidence type="ECO:0000313" key="2">
    <source>
        <dbReference type="Proteomes" id="UP000091820"/>
    </source>
</evidence>
<sequence>MRAPSTENTACEEKCLIFVRYAFLAAYNQSLRSSALQEDTDVLTHCTEPPNMLGVADFVDYSNLAVSYEEDGIHIERKSIIRWDMQVELKKFARGTWQQTLSTVMVADMCKDMKIEYNHEPFVVKAESDVKGVNMEGRYKIEVVLQAHDTNGLPQPNAVCVETQEEGKCSFMVLFKLIKALIKSSGHNRQHAIL</sequence>
<dbReference type="InterPro" id="IPR006601">
    <property type="entry name" value="Uncharacterised_DM11_DROME"/>
</dbReference>
<organism evidence="1 2">
    <name type="scientific">Glossina brevipalpis</name>
    <dbReference type="NCBI Taxonomy" id="37001"/>
    <lineage>
        <taxon>Eukaryota</taxon>
        <taxon>Metazoa</taxon>
        <taxon>Ecdysozoa</taxon>
        <taxon>Arthropoda</taxon>
        <taxon>Hexapoda</taxon>
        <taxon>Insecta</taxon>
        <taxon>Pterygota</taxon>
        <taxon>Neoptera</taxon>
        <taxon>Endopterygota</taxon>
        <taxon>Diptera</taxon>
        <taxon>Brachycera</taxon>
        <taxon>Muscomorpha</taxon>
        <taxon>Hippoboscoidea</taxon>
        <taxon>Glossinidae</taxon>
        <taxon>Glossina</taxon>
    </lineage>
</organism>
<reference evidence="1" key="2">
    <citation type="submission" date="2020-05" db="UniProtKB">
        <authorList>
            <consortium name="EnsemblMetazoa"/>
        </authorList>
    </citation>
    <scope>IDENTIFICATION</scope>
    <source>
        <strain evidence="1">IAEA</strain>
    </source>
</reference>
<protein>
    <submittedName>
        <fullName evidence="1">Uncharacterized protein</fullName>
    </submittedName>
</protein>
<keyword evidence="2" id="KW-1185">Reference proteome</keyword>
<dbReference type="Proteomes" id="UP000091820">
    <property type="component" value="Unassembled WGS sequence"/>
</dbReference>
<name>A0A1A9WR63_9MUSC</name>
<dbReference type="EnsemblMetazoa" id="GBRI029145-RA">
    <property type="protein sequence ID" value="GBRI029145-PA"/>
    <property type="gene ID" value="GBRI029145"/>
</dbReference>
<dbReference type="AlphaFoldDB" id="A0A1A9WR63"/>
<reference evidence="2" key="1">
    <citation type="submission" date="2014-03" db="EMBL/GenBank/DDBJ databases">
        <authorList>
            <person name="Aksoy S."/>
            <person name="Warren W."/>
            <person name="Wilson R.K."/>
        </authorList>
    </citation>
    <scope>NUCLEOTIDE SEQUENCE [LARGE SCALE GENOMIC DNA]</scope>
    <source>
        <strain evidence="2">IAEA</strain>
    </source>
</reference>
<proteinExistence type="predicted"/>
<dbReference type="SMART" id="SM00675">
    <property type="entry name" value="DM11"/>
    <property type="match status" value="1"/>
</dbReference>
<evidence type="ECO:0000313" key="1">
    <source>
        <dbReference type="EnsemblMetazoa" id="GBRI029145-PA"/>
    </source>
</evidence>
<accession>A0A1A9WR63</accession>